<gene>
    <name evidence="1" type="ORF">J2Y01_004898</name>
</gene>
<sequence>MNGFRVKYPDLPELPPTPAPTNEQRNVTAAELSAQATQQATQVAERSLFVTKVGAGISGGLGLAALWIACATAKYARQALSTWKSQMFGEHQYASAMTALKALQSIRVLIQNRRSSLGSSLQVPLPAKIRRQADLRQQLMDNFQDRVDKGRNLVGQQKHHEFALALNAQRDVLEQALVGLEPQWGTEFTNLVQAATKRMEEFASASQIKEYLVAPDNRSYLLEVQKNRTVESEQKDRLHKALYWMGVPRILVPSGGLQVVVTDGPDSLVAGARPEAPADTTGLKAPGEGITVPGP</sequence>
<organism evidence="1 2">
    <name type="scientific">Deinococcus soli</name>
    <name type="common">ex Cha et al. 2016</name>
    <dbReference type="NCBI Taxonomy" id="1309411"/>
    <lineage>
        <taxon>Bacteria</taxon>
        <taxon>Thermotogati</taxon>
        <taxon>Deinococcota</taxon>
        <taxon>Deinococci</taxon>
        <taxon>Deinococcales</taxon>
        <taxon>Deinococcaceae</taxon>
        <taxon>Deinococcus</taxon>
    </lineage>
</organism>
<proteinExistence type="predicted"/>
<comment type="caution">
    <text evidence="1">The sequence shown here is derived from an EMBL/GenBank/DDBJ whole genome shotgun (WGS) entry which is preliminary data.</text>
</comment>
<evidence type="ECO:0000313" key="2">
    <source>
        <dbReference type="Proteomes" id="UP001252370"/>
    </source>
</evidence>
<protein>
    <submittedName>
        <fullName evidence="1">Uncharacterized protein</fullName>
    </submittedName>
</protein>
<dbReference type="EMBL" id="JAVDTP010000028">
    <property type="protein sequence ID" value="MDR6754362.1"/>
    <property type="molecule type" value="Genomic_DNA"/>
</dbReference>
<keyword evidence="2" id="KW-1185">Reference proteome</keyword>
<reference evidence="1" key="1">
    <citation type="submission" date="2023-07" db="EMBL/GenBank/DDBJ databases">
        <title>Sorghum-associated microbial communities from plants grown in Nebraska, USA.</title>
        <authorList>
            <person name="Schachtman D."/>
        </authorList>
    </citation>
    <scope>NUCLEOTIDE SEQUENCE</scope>
    <source>
        <strain evidence="1">BE73</strain>
    </source>
</reference>
<name>A0ACC6KPM7_9DEIO</name>
<accession>A0ACC6KPM7</accession>
<evidence type="ECO:0000313" key="1">
    <source>
        <dbReference type="EMBL" id="MDR6754362.1"/>
    </source>
</evidence>
<dbReference type="Proteomes" id="UP001252370">
    <property type="component" value="Unassembled WGS sequence"/>
</dbReference>